<proteinExistence type="predicted"/>
<evidence type="ECO:0000313" key="4">
    <source>
        <dbReference type="Proteomes" id="UP000838324"/>
    </source>
</evidence>
<reference evidence="3" key="1">
    <citation type="submission" date="2022-01" db="EMBL/GenBank/DDBJ databases">
        <authorList>
            <person name="Criscuolo A."/>
        </authorList>
    </citation>
    <scope>NUCLEOTIDE SEQUENCE</scope>
    <source>
        <strain evidence="3">CIP111892</strain>
    </source>
</reference>
<comment type="caution">
    <text evidence="3">The sequence shown here is derived from an EMBL/GenBank/DDBJ whole genome shotgun (WGS) entry which is preliminary data.</text>
</comment>
<keyword evidence="2" id="KW-0472">Membrane</keyword>
<accession>A0ABM9CUC4</accession>
<keyword evidence="4" id="KW-1185">Reference proteome</keyword>
<keyword evidence="2" id="KW-1133">Transmembrane helix</keyword>
<evidence type="ECO:0000256" key="1">
    <source>
        <dbReference type="SAM" id="Coils"/>
    </source>
</evidence>
<dbReference type="RefSeq" id="WP_236337392.1">
    <property type="nucleotide sequence ID" value="NZ_CAKMMG010000015.1"/>
</dbReference>
<organism evidence="3 4">
    <name type="scientific">Paenibacillus auburnensis</name>
    <dbReference type="NCBI Taxonomy" id="2905649"/>
    <lineage>
        <taxon>Bacteria</taxon>
        <taxon>Bacillati</taxon>
        <taxon>Bacillota</taxon>
        <taxon>Bacilli</taxon>
        <taxon>Bacillales</taxon>
        <taxon>Paenibacillaceae</taxon>
        <taxon>Paenibacillus</taxon>
    </lineage>
</organism>
<keyword evidence="2" id="KW-0812">Transmembrane</keyword>
<sequence>MPIQKSQTIEDQLQKLTEAFTKLSAENMSSNTKLKLLEENVNRQEDHIKRINESVSEMKRQFNIITGKFNQIENRIFMLLQQSGKENQAERKFWMDLLKYVLGGTIFVIIGYIFIGGG</sequence>
<name>A0ABM9CUC4_9BACL</name>
<feature type="transmembrane region" description="Helical" evidence="2">
    <location>
        <begin position="97"/>
        <end position="115"/>
    </location>
</feature>
<evidence type="ECO:0000256" key="2">
    <source>
        <dbReference type="SAM" id="Phobius"/>
    </source>
</evidence>
<dbReference type="Proteomes" id="UP000838324">
    <property type="component" value="Unassembled WGS sequence"/>
</dbReference>
<protein>
    <submittedName>
        <fullName evidence="3">Uncharacterized protein</fullName>
    </submittedName>
</protein>
<keyword evidence="1" id="KW-0175">Coiled coil</keyword>
<feature type="coiled-coil region" evidence="1">
    <location>
        <begin position="6"/>
        <end position="61"/>
    </location>
</feature>
<evidence type="ECO:0000313" key="3">
    <source>
        <dbReference type="EMBL" id="CAH1224665.1"/>
    </source>
</evidence>
<gene>
    <name evidence="3" type="ORF">PAECIP111892_05501</name>
</gene>
<dbReference type="EMBL" id="CAKMMG010000015">
    <property type="protein sequence ID" value="CAH1224665.1"/>
    <property type="molecule type" value="Genomic_DNA"/>
</dbReference>